<accession>X0V683</accession>
<dbReference type="GO" id="GO:0019262">
    <property type="term" value="P:N-acetylneuraminate catabolic process"/>
    <property type="evidence" value="ECO:0007669"/>
    <property type="project" value="TreeGrafter"/>
</dbReference>
<feature type="non-terminal residue" evidence="1">
    <location>
        <position position="1"/>
    </location>
</feature>
<dbReference type="EMBL" id="BARS01022418">
    <property type="protein sequence ID" value="GAG13610.1"/>
    <property type="molecule type" value="Genomic_DNA"/>
</dbReference>
<dbReference type="PANTHER" id="PTHR42849:SF1">
    <property type="entry name" value="N-ACETYLNEURAMINATE LYASE"/>
    <property type="match status" value="1"/>
</dbReference>
<dbReference type="PANTHER" id="PTHR42849">
    <property type="entry name" value="N-ACETYLNEURAMINATE LYASE"/>
    <property type="match status" value="1"/>
</dbReference>
<dbReference type="Gene3D" id="3.20.20.70">
    <property type="entry name" value="Aldolase class I"/>
    <property type="match status" value="1"/>
</dbReference>
<dbReference type="InterPro" id="IPR002220">
    <property type="entry name" value="DapA-like"/>
</dbReference>
<dbReference type="Pfam" id="PF00701">
    <property type="entry name" value="DHDPS"/>
    <property type="match status" value="1"/>
</dbReference>
<proteinExistence type="predicted"/>
<organism evidence="1">
    <name type="scientific">marine sediment metagenome</name>
    <dbReference type="NCBI Taxonomy" id="412755"/>
    <lineage>
        <taxon>unclassified sequences</taxon>
        <taxon>metagenomes</taxon>
        <taxon>ecological metagenomes</taxon>
    </lineage>
</organism>
<reference evidence="1" key="1">
    <citation type="journal article" date="2014" name="Front. Microbiol.">
        <title>High frequency of phylogenetically diverse reductive dehalogenase-homologous genes in deep subseafloor sedimentary metagenomes.</title>
        <authorList>
            <person name="Kawai M."/>
            <person name="Futagami T."/>
            <person name="Toyoda A."/>
            <person name="Takaki Y."/>
            <person name="Nishi S."/>
            <person name="Hori S."/>
            <person name="Arai W."/>
            <person name="Tsubouchi T."/>
            <person name="Morono Y."/>
            <person name="Uchiyama I."/>
            <person name="Ito T."/>
            <person name="Fujiyama A."/>
            <person name="Inagaki F."/>
            <person name="Takami H."/>
        </authorList>
    </citation>
    <scope>NUCLEOTIDE SEQUENCE</scope>
    <source>
        <strain evidence="1">Expedition CK06-06</strain>
    </source>
</reference>
<sequence length="101" mass="11244">NLIPRLFVDLYDAAMAGDVAKVRELHTRVIKISTTLYTIGRHGSAFIKGLKCALSCLGICEDVLAEPFQRFESQEREQVRRVLAELNIAPADERSADLPTT</sequence>
<evidence type="ECO:0008006" key="2">
    <source>
        <dbReference type="Google" id="ProtNLM"/>
    </source>
</evidence>
<dbReference type="GO" id="GO:0008747">
    <property type="term" value="F:N-acetylneuraminate lyase activity"/>
    <property type="evidence" value="ECO:0007669"/>
    <property type="project" value="TreeGrafter"/>
</dbReference>
<comment type="caution">
    <text evidence="1">The sequence shown here is derived from an EMBL/GenBank/DDBJ whole genome shotgun (WGS) entry which is preliminary data.</text>
</comment>
<name>X0V683_9ZZZZ</name>
<protein>
    <recommendedName>
        <fullName evidence="2">Dihydrodipicolinate synthase family protein</fullName>
    </recommendedName>
</protein>
<dbReference type="InterPro" id="IPR013785">
    <property type="entry name" value="Aldolase_TIM"/>
</dbReference>
<gene>
    <name evidence="1" type="ORF">S01H1_35847</name>
</gene>
<evidence type="ECO:0000313" key="1">
    <source>
        <dbReference type="EMBL" id="GAG13610.1"/>
    </source>
</evidence>
<dbReference type="SUPFAM" id="SSF51569">
    <property type="entry name" value="Aldolase"/>
    <property type="match status" value="1"/>
</dbReference>
<dbReference type="GO" id="GO:0005829">
    <property type="term" value="C:cytosol"/>
    <property type="evidence" value="ECO:0007669"/>
    <property type="project" value="TreeGrafter"/>
</dbReference>
<dbReference type="AlphaFoldDB" id="X0V683"/>